<name>A0A5C5RRE0_9ACTN</name>
<gene>
    <name evidence="3" type="ORF">FK530_22600</name>
</gene>
<comment type="caution">
    <text evidence="3">The sequence shown here is derived from an EMBL/GenBank/DDBJ whole genome shotgun (WGS) entry which is preliminary data.</text>
</comment>
<dbReference type="GO" id="GO:0004803">
    <property type="term" value="F:transposase activity"/>
    <property type="evidence" value="ECO:0007669"/>
    <property type="project" value="TreeGrafter"/>
</dbReference>
<evidence type="ECO:0000259" key="2">
    <source>
        <dbReference type="Pfam" id="PF13936"/>
    </source>
</evidence>
<organism evidence="3 4">
    <name type="scientific">Tsukamurella conjunctivitidis</name>
    <dbReference type="NCBI Taxonomy" id="2592068"/>
    <lineage>
        <taxon>Bacteria</taxon>
        <taxon>Bacillati</taxon>
        <taxon>Actinomycetota</taxon>
        <taxon>Actinomycetes</taxon>
        <taxon>Mycobacteriales</taxon>
        <taxon>Tsukamurellaceae</taxon>
        <taxon>Tsukamurella</taxon>
    </lineage>
</organism>
<proteinExistence type="predicted"/>
<protein>
    <submittedName>
        <fullName evidence="3">Helix-turn-helix domain-containing protein</fullName>
    </submittedName>
</protein>
<feature type="compositionally biased region" description="Basic residues" evidence="1">
    <location>
        <begin position="95"/>
        <end position="104"/>
    </location>
</feature>
<dbReference type="InterPro" id="IPR051917">
    <property type="entry name" value="Transposase-Integrase"/>
</dbReference>
<dbReference type="PANTHER" id="PTHR10948">
    <property type="entry name" value="TRANSPOSASE"/>
    <property type="match status" value="1"/>
</dbReference>
<feature type="domain" description="Transposase IS30-like HTH" evidence="2">
    <location>
        <begin position="54"/>
        <end position="81"/>
    </location>
</feature>
<evidence type="ECO:0000313" key="4">
    <source>
        <dbReference type="Proteomes" id="UP000319375"/>
    </source>
</evidence>
<keyword evidence="4" id="KW-1185">Reference proteome</keyword>
<accession>A0A5C5RRE0</accession>
<dbReference type="EMBL" id="VIGX01000025">
    <property type="protein sequence ID" value="TWS25629.1"/>
    <property type="molecule type" value="Genomic_DNA"/>
</dbReference>
<feature type="region of interest" description="Disordered" evidence="1">
    <location>
        <begin position="81"/>
        <end position="105"/>
    </location>
</feature>
<dbReference type="InterPro" id="IPR025246">
    <property type="entry name" value="IS30-like_HTH"/>
</dbReference>
<evidence type="ECO:0000313" key="3">
    <source>
        <dbReference type="EMBL" id="TWS25629.1"/>
    </source>
</evidence>
<dbReference type="GO" id="GO:0032196">
    <property type="term" value="P:transposition"/>
    <property type="evidence" value="ECO:0007669"/>
    <property type="project" value="TreeGrafter"/>
</dbReference>
<dbReference type="PANTHER" id="PTHR10948:SF23">
    <property type="entry name" value="TRANSPOSASE INSI FOR INSERTION SEQUENCE ELEMENT IS30A-RELATED"/>
    <property type="match status" value="1"/>
</dbReference>
<sequence length="156" mass="17749">MRGIEAILSITHKGAAEKSERFTSRGCSIAAGRGRCAGPYRCSSPDSHRGPSSRRRGHTLREIANQLNRSASTISRELRRNHAPDGTYRPFQAHRMGRHGRRTDRRGCTCRSRLIQGFLRRASVRIYQASIRFRRCMPRLARRSSTRRLSSSALNE</sequence>
<dbReference type="Proteomes" id="UP000319375">
    <property type="component" value="Unassembled WGS sequence"/>
</dbReference>
<dbReference type="AlphaFoldDB" id="A0A5C5RRE0"/>
<dbReference type="GO" id="GO:0005829">
    <property type="term" value="C:cytosol"/>
    <property type="evidence" value="ECO:0007669"/>
    <property type="project" value="TreeGrafter"/>
</dbReference>
<reference evidence="3 4" key="1">
    <citation type="submission" date="2019-06" db="EMBL/GenBank/DDBJ databases">
        <title>Tsukamurella conjunctivitidis sp. nov., Tsukamurella assacharolytica sp. nov. and Tsukamurella sputae sp. nov. isolated from patients with conjunctivitis, bacteraemia (lymphoma) and respiratory infection (sputum) in Hong Kong.</title>
        <authorList>
            <person name="Teng J.L.L."/>
            <person name="Lee H.H."/>
            <person name="Fong J.Y.H."/>
            <person name="Fok K.M.N."/>
            <person name="Lau S.K.P."/>
            <person name="Woo P.C.Y."/>
        </authorList>
    </citation>
    <scope>NUCLEOTIDE SEQUENCE [LARGE SCALE GENOMIC DNA]</scope>
    <source>
        <strain evidence="3 4">HKU72</strain>
    </source>
</reference>
<dbReference type="Gene3D" id="1.10.10.60">
    <property type="entry name" value="Homeodomain-like"/>
    <property type="match status" value="1"/>
</dbReference>
<dbReference type="Pfam" id="PF13936">
    <property type="entry name" value="HTH_38"/>
    <property type="match status" value="1"/>
</dbReference>
<evidence type="ECO:0000256" key="1">
    <source>
        <dbReference type="SAM" id="MobiDB-lite"/>
    </source>
</evidence>